<organism evidence="2 3">
    <name type="scientific">Sinomonas humi</name>
    <dbReference type="NCBI Taxonomy" id="1338436"/>
    <lineage>
        <taxon>Bacteria</taxon>
        <taxon>Bacillati</taxon>
        <taxon>Actinomycetota</taxon>
        <taxon>Actinomycetes</taxon>
        <taxon>Micrococcales</taxon>
        <taxon>Micrococcaceae</taxon>
        <taxon>Sinomonas</taxon>
    </lineage>
</organism>
<dbReference type="AlphaFoldDB" id="A0A0B2AFY4"/>
<dbReference type="Proteomes" id="UP000030982">
    <property type="component" value="Unassembled WGS sequence"/>
</dbReference>
<dbReference type="EMBL" id="JTDL01000123">
    <property type="protein sequence ID" value="KHL02429.1"/>
    <property type="molecule type" value="Genomic_DNA"/>
</dbReference>
<dbReference type="SUPFAM" id="SSF46785">
    <property type="entry name" value="Winged helix' DNA-binding domain"/>
    <property type="match status" value="1"/>
</dbReference>
<dbReference type="OrthoDB" id="9805115at2"/>
<dbReference type="InterPro" id="IPR038475">
    <property type="entry name" value="RecG_C_sf"/>
</dbReference>
<dbReference type="PANTHER" id="PTHR30595">
    <property type="entry name" value="GLPR-RELATED TRANSCRIPTIONAL REPRESSOR"/>
    <property type="match status" value="1"/>
</dbReference>
<dbReference type="InterPro" id="IPR036388">
    <property type="entry name" value="WH-like_DNA-bd_sf"/>
</dbReference>
<dbReference type="InterPro" id="IPR007421">
    <property type="entry name" value="Schlafen_AlbA_2_dom"/>
</dbReference>
<dbReference type="STRING" id="1338436.LK10_12575"/>
<dbReference type="Gene3D" id="3.30.565.60">
    <property type="match status" value="1"/>
</dbReference>
<dbReference type="Pfam" id="PF13749">
    <property type="entry name" value="HATPase_c_4"/>
    <property type="match status" value="1"/>
</dbReference>
<dbReference type="InterPro" id="IPR038461">
    <property type="entry name" value="Schlafen_AlbA_2_dom_sf"/>
</dbReference>
<proteinExistence type="predicted"/>
<dbReference type="Gene3D" id="1.10.10.10">
    <property type="entry name" value="Winged helix-like DNA-binding domain superfamily/Winged helix DNA-binding domain"/>
    <property type="match status" value="1"/>
</dbReference>
<sequence>MDVEELREVAFTLRRVGSDLEDVEAKRADGGLPKSVRETLSAFANTHGGLLLLGLDEQSGFTVVDIADPGKMAADLASACAEMEPPLRADIKVAELEGKPIIVAEIPEADRRSKPCYIRSVGMNRGSYIRVNDADQKMTSYEIQLMLANQGQPRDDVAPADGSNIEDLRPEGVSAYVNRLRTLRPNVFGSLESKEVLRLSNVLVEANGKLVPSLAGLLALGRFPQQRYPQLMLTFVSYPTVEGPEPEGTRFLDNVSIEGPIPEMVTEALKVIRRNMSRRAVVSGAGRRDLWDYPEPALREAIVNALVHRDLSPESHGTQVQVEMYPDRLEIRNPGGLFGPVHVNALGTDPLSSSRNAALLRMLEDVQIPGEDRTVCENRGSGIRTMISALRAAGMSTPIFRDNVSSFSVTFPNHSLLNSDLVEWIASLNEPGLTESQILALAHLRDGDALDNGHYREMAAVDSRVATQELQDLVARELTEQDGKGRWATYRLAPRLHDGNVALPKGERLPPADRRDEILAAFQPDETLSRAALVERTGLGDQVVRRWLRILRDEGYVEFTGAASPQSKNVQYRRTIQTYGNQQQATLDFDV</sequence>
<dbReference type="PANTHER" id="PTHR30595:SF6">
    <property type="entry name" value="SCHLAFEN ALBA-2 DOMAIN-CONTAINING PROTEIN"/>
    <property type="match status" value="1"/>
</dbReference>
<feature type="domain" description="Schlafen AlbA-2" evidence="1">
    <location>
        <begin position="23"/>
        <end position="139"/>
    </location>
</feature>
<name>A0A0B2AFY4_9MICC</name>
<accession>A0A0B2AFY4</accession>
<gene>
    <name evidence="2" type="ORF">LK10_12575</name>
</gene>
<reference evidence="2 3" key="1">
    <citation type="submission" date="2014-09" db="EMBL/GenBank/DDBJ databases">
        <title>Genome sequence of Sinomonas sp. MUSC 117.</title>
        <authorList>
            <person name="Lee L.-H."/>
        </authorList>
    </citation>
    <scope>NUCLEOTIDE SEQUENCE [LARGE SCALE GENOMIC DNA]</scope>
    <source>
        <strain evidence="2 3">MUSC 117</strain>
    </source>
</reference>
<dbReference type="InterPro" id="IPR036390">
    <property type="entry name" value="WH_DNA-bd_sf"/>
</dbReference>
<keyword evidence="3" id="KW-1185">Reference proteome</keyword>
<comment type="caution">
    <text evidence="2">The sequence shown here is derived from an EMBL/GenBank/DDBJ whole genome shotgun (WGS) entry which is preliminary data.</text>
</comment>
<protein>
    <submittedName>
        <fullName evidence="2">Transcriptional regulator</fullName>
    </submittedName>
</protein>
<dbReference type="Pfam" id="PF04326">
    <property type="entry name" value="SLFN_AlbA_2"/>
    <property type="match status" value="1"/>
</dbReference>
<dbReference type="Gene3D" id="3.30.950.30">
    <property type="entry name" value="Schlafen, AAA domain"/>
    <property type="match status" value="1"/>
</dbReference>
<dbReference type="RefSeq" id="WP_043124148.1">
    <property type="nucleotide sequence ID" value="NZ_JTDL01000123.1"/>
</dbReference>
<evidence type="ECO:0000313" key="3">
    <source>
        <dbReference type="Proteomes" id="UP000030982"/>
    </source>
</evidence>
<evidence type="ECO:0000313" key="2">
    <source>
        <dbReference type="EMBL" id="KHL02429.1"/>
    </source>
</evidence>
<evidence type="ECO:0000259" key="1">
    <source>
        <dbReference type="Pfam" id="PF04326"/>
    </source>
</evidence>